<dbReference type="GO" id="GO:0000105">
    <property type="term" value="P:L-histidine biosynthetic process"/>
    <property type="evidence" value="ECO:0007669"/>
    <property type="project" value="InterPro"/>
</dbReference>
<feature type="non-terminal residue" evidence="2">
    <location>
        <position position="100"/>
    </location>
</feature>
<dbReference type="InterPro" id="IPR010139">
    <property type="entry name" value="Imidazole-glycPsynth_HisH"/>
</dbReference>
<dbReference type="InterPro" id="IPR029062">
    <property type="entry name" value="Class_I_gatase-like"/>
</dbReference>
<dbReference type="PANTHER" id="PTHR42701:SF2">
    <property type="entry name" value="IMIDAZOLE GLYCEROL PHOSPHATE SYNTHASE SUBUNIT HISH 1"/>
    <property type="match status" value="1"/>
</dbReference>
<dbReference type="Gene3D" id="3.40.50.880">
    <property type="match status" value="1"/>
</dbReference>
<keyword evidence="3" id="KW-1185">Reference proteome</keyword>
<protein>
    <submittedName>
        <fullName evidence="2">Imidazole glycerol phosphate synthase subunit HisH</fullName>
        <ecNumber evidence="2">2.4.2.-</ecNumber>
    </submittedName>
</protein>
<gene>
    <name evidence="2" type="primary">hisH</name>
    <name evidence="2" type="ORF">KDM89_21535</name>
</gene>
<dbReference type="PANTHER" id="PTHR42701">
    <property type="entry name" value="IMIDAZOLE GLYCEROL PHOSPHATE SYNTHASE SUBUNIT HISH"/>
    <property type="match status" value="1"/>
</dbReference>
<keyword evidence="1" id="KW-0315">Glutamine amidotransferase</keyword>
<evidence type="ECO:0000256" key="1">
    <source>
        <dbReference type="ARBA" id="ARBA00022962"/>
    </source>
</evidence>
<dbReference type="PROSITE" id="PS51274">
    <property type="entry name" value="GATASE_COBBQ"/>
    <property type="match status" value="1"/>
</dbReference>
<dbReference type="AlphaFoldDB" id="A0A941I9E6"/>
<keyword evidence="2" id="KW-0808">Transferase</keyword>
<proteinExistence type="predicted"/>
<name>A0A941I9E6_9BURK</name>
<comment type="caution">
    <text evidence="2">The sequence shown here is derived from an EMBL/GenBank/DDBJ whole genome shotgun (WGS) entry which is preliminary data.</text>
</comment>
<organism evidence="2 3">
    <name type="scientific">Undibacterium luofuense</name>
    <dbReference type="NCBI Taxonomy" id="2828733"/>
    <lineage>
        <taxon>Bacteria</taxon>
        <taxon>Pseudomonadati</taxon>
        <taxon>Pseudomonadota</taxon>
        <taxon>Betaproteobacteria</taxon>
        <taxon>Burkholderiales</taxon>
        <taxon>Oxalobacteraceae</taxon>
        <taxon>Undibacterium</taxon>
    </lineage>
</organism>
<dbReference type="EMBL" id="JAGSPN010000525">
    <property type="protein sequence ID" value="MBR7784719.1"/>
    <property type="molecule type" value="Genomic_DNA"/>
</dbReference>
<evidence type="ECO:0000313" key="2">
    <source>
        <dbReference type="EMBL" id="MBR7784719.1"/>
    </source>
</evidence>
<accession>A0A941I9E6</accession>
<feature type="non-terminal residue" evidence="2">
    <location>
        <position position="1"/>
    </location>
</feature>
<keyword evidence="2" id="KW-0328">Glycosyltransferase</keyword>
<dbReference type="GO" id="GO:0000107">
    <property type="term" value="F:imidazoleglycerol-phosphate synthase activity"/>
    <property type="evidence" value="ECO:0007669"/>
    <property type="project" value="TreeGrafter"/>
</dbReference>
<reference evidence="2" key="1">
    <citation type="submission" date="2021-04" db="EMBL/GenBank/DDBJ databases">
        <title>novel species isolated from subtropical streams in China.</title>
        <authorList>
            <person name="Lu H."/>
        </authorList>
    </citation>
    <scope>NUCLEOTIDE SEQUENCE</scope>
    <source>
        <strain evidence="2">LFS511W</strain>
    </source>
</reference>
<dbReference type="Proteomes" id="UP000680067">
    <property type="component" value="Unassembled WGS sequence"/>
</dbReference>
<dbReference type="EC" id="2.4.2.-" evidence="2"/>
<dbReference type="PROSITE" id="PS51273">
    <property type="entry name" value="GATASE_TYPE_1"/>
    <property type="match status" value="1"/>
</dbReference>
<evidence type="ECO:0000313" key="3">
    <source>
        <dbReference type="Proteomes" id="UP000680067"/>
    </source>
</evidence>
<dbReference type="SUPFAM" id="SSF52317">
    <property type="entry name" value="Class I glutamine amidotransferase-like"/>
    <property type="match status" value="1"/>
</dbReference>
<sequence length="100" mass="10723">IVLPGQGAMPDCMQSLRDSGVQGAVLEASRSKPLFGVCVGEQMLFDLSEEGNTPGLGLLPGKVVRFQLDGRLQADGSRFKVPQMGWNRVAQAQSHALWQG</sequence>